<dbReference type="EMBL" id="WQNE01000008">
    <property type="protein sequence ID" value="MVT73966.1"/>
    <property type="molecule type" value="Genomic_DNA"/>
</dbReference>
<keyword evidence="1" id="KW-0812">Transmembrane</keyword>
<reference evidence="2 3" key="1">
    <citation type="submission" date="2019-12" db="EMBL/GenBank/DDBJ databases">
        <title>Draft genome sequences Bradyrhizobium cajani AMBPC1010, Bradyrhizobium pachyrhizi AMBPC1040 and Bradyrhizobium yuanmingense ALSPC3051, three plant growth promoting strains isolated from nodules of Cajanus cajan L. in Dominican Republic.</title>
        <authorList>
            <person name="Flores-Felix J.D."/>
            <person name="Araujo J."/>
            <person name="Diaz-Alcantara C."/>
            <person name="Gonzalez-Andres F."/>
            <person name="Velazquez E."/>
        </authorList>
    </citation>
    <scope>NUCLEOTIDE SEQUENCE [LARGE SCALE GENOMIC DNA]</scope>
    <source>
        <strain evidence="2 3">1010</strain>
    </source>
</reference>
<gene>
    <name evidence="2" type="ORF">GPL20_13065</name>
</gene>
<organism evidence="2 3">
    <name type="scientific">Bradyrhizobium cajani</name>
    <dbReference type="NCBI Taxonomy" id="1928661"/>
    <lineage>
        <taxon>Bacteria</taxon>
        <taxon>Pseudomonadati</taxon>
        <taxon>Pseudomonadota</taxon>
        <taxon>Alphaproteobacteria</taxon>
        <taxon>Hyphomicrobiales</taxon>
        <taxon>Nitrobacteraceae</taxon>
        <taxon>Bradyrhizobium</taxon>
    </lineage>
</organism>
<feature type="transmembrane region" description="Helical" evidence="1">
    <location>
        <begin position="6"/>
        <end position="22"/>
    </location>
</feature>
<feature type="transmembrane region" description="Helical" evidence="1">
    <location>
        <begin position="67"/>
        <end position="86"/>
    </location>
</feature>
<feature type="transmembrane region" description="Helical" evidence="1">
    <location>
        <begin position="29"/>
        <end position="47"/>
    </location>
</feature>
<dbReference type="RefSeq" id="WP_157329872.1">
    <property type="nucleotide sequence ID" value="NZ_JANADL010000012.1"/>
</dbReference>
<proteinExistence type="predicted"/>
<keyword evidence="1" id="KW-1133">Transmembrane helix</keyword>
<dbReference type="OrthoDB" id="8253645at2"/>
<sequence length="91" mass="10106">MTIVLYAAAGLLMAVGSLYFAWRSRDFRKFLAGAFFVSSGILFYIYLADVSVPLLGTELVATPRVSGGRSVVHFILFLVCLYFGFVRRPES</sequence>
<evidence type="ECO:0000256" key="1">
    <source>
        <dbReference type="SAM" id="Phobius"/>
    </source>
</evidence>
<keyword evidence="3" id="KW-1185">Reference proteome</keyword>
<evidence type="ECO:0000313" key="2">
    <source>
        <dbReference type="EMBL" id="MVT73966.1"/>
    </source>
</evidence>
<keyword evidence="1" id="KW-0472">Membrane</keyword>
<comment type="caution">
    <text evidence="2">The sequence shown here is derived from an EMBL/GenBank/DDBJ whole genome shotgun (WGS) entry which is preliminary data.</text>
</comment>
<protein>
    <submittedName>
        <fullName evidence="2">Uncharacterized protein</fullName>
    </submittedName>
</protein>
<dbReference type="AlphaFoldDB" id="A0A844T6W6"/>
<name>A0A844T6W6_9BRAD</name>
<accession>A0A844T6W6</accession>
<evidence type="ECO:0000313" key="3">
    <source>
        <dbReference type="Proteomes" id="UP000449969"/>
    </source>
</evidence>
<dbReference type="Proteomes" id="UP000449969">
    <property type="component" value="Unassembled WGS sequence"/>
</dbReference>